<dbReference type="HOGENOM" id="CLU_009825_0_0_1"/>
<feature type="compositionally biased region" description="Polar residues" evidence="1">
    <location>
        <begin position="59"/>
        <end position="76"/>
    </location>
</feature>
<dbReference type="OrthoDB" id="289721at2759"/>
<feature type="region of interest" description="Disordered" evidence="1">
    <location>
        <begin position="55"/>
        <end position="384"/>
    </location>
</feature>
<evidence type="ECO:0000313" key="4">
    <source>
        <dbReference type="Proteomes" id="UP000039046"/>
    </source>
</evidence>
<dbReference type="InterPro" id="IPR000195">
    <property type="entry name" value="Rab-GAP-TBC_dom"/>
</dbReference>
<dbReference type="Gene3D" id="1.10.472.80">
    <property type="entry name" value="Ypt/Rab-GAP domain of gyp1p, domain 3"/>
    <property type="match status" value="1"/>
</dbReference>
<feature type="domain" description="Rab-GAP TBC" evidence="2">
    <location>
        <begin position="452"/>
        <end position="659"/>
    </location>
</feature>
<dbReference type="STRING" id="1531966.A0A0A1TQ47"/>
<dbReference type="SMART" id="SM00164">
    <property type="entry name" value="TBC"/>
    <property type="match status" value="1"/>
</dbReference>
<feature type="region of interest" description="Disordered" evidence="1">
    <location>
        <begin position="1"/>
        <end position="43"/>
    </location>
</feature>
<reference evidence="3 4" key="1">
    <citation type="journal article" date="2015" name="Genome Announc.">
        <title>Draft Genome Sequence and Gene Annotation of the Entomopathogenic Fungus Verticillium hemipterigenum.</title>
        <authorList>
            <person name="Horn F."/>
            <person name="Habel A."/>
            <person name="Scharf D.H."/>
            <person name="Dworschak J."/>
            <person name="Brakhage A.A."/>
            <person name="Guthke R."/>
            <person name="Hertweck C."/>
            <person name="Linde J."/>
        </authorList>
    </citation>
    <scope>NUCLEOTIDE SEQUENCE [LARGE SCALE GENOMIC DNA]</scope>
</reference>
<gene>
    <name evidence="3" type="ORF">VHEMI09299</name>
</gene>
<dbReference type="InterPro" id="IPR050302">
    <property type="entry name" value="Rab_GAP_TBC_domain"/>
</dbReference>
<dbReference type="Gene3D" id="1.10.10.750">
    <property type="entry name" value="Ypt/Rab-GAP domain of gyp1p, domain 1"/>
    <property type="match status" value="1"/>
</dbReference>
<feature type="compositionally biased region" description="Polar residues" evidence="1">
    <location>
        <begin position="108"/>
        <end position="125"/>
    </location>
</feature>
<evidence type="ECO:0000313" key="3">
    <source>
        <dbReference type="EMBL" id="CEJ93728.1"/>
    </source>
</evidence>
<feature type="compositionally biased region" description="Basic and acidic residues" evidence="1">
    <location>
        <begin position="288"/>
        <end position="301"/>
    </location>
</feature>
<dbReference type="Proteomes" id="UP000039046">
    <property type="component" value="Unassembled WGS sequence"/>
</dbReference>
<dbReference type="Gene3D" id="1.10.8.270">
    <property type="entry name" value="putative rabgap domain of human tbc1 domain family member 14 like domains"/>
    <property type="match status" value="1"/>
</dbReference>
<feature type="compositionally biased region" description="Low complexity" evidence="1">
    <location>
        <begin position="23"/>
        <end position="36"/>
    </location>
</feature>
<evidence type="ECO:0000256" key="1">
    <source>
        <dbReference type="SAM" id="MobiDB-lite"/>
    </source>
</evidence>
<feature type="compositionally biased region" description="Polar residues" evidence="1">
    <location>
        <begin position="1"/>
        <end position="22"/>
    </location>
</feature>
<keyword evidence="4" id="KW-1185">Reference proteome</keyword>
<organism evidence="3 4">
    <name type="scientific">[Torrubiella] hemipterigena</name>
    <dbReference type="NCBI Taxonomy" id="1531966"/>
    <lineage>
        <taxon>Eukaryota</taxon>
        <taxon>Fungi</taxon>
        <taxon>Dikarya</taxon>
        <taxon>Ascomycota</taxon>
        <taxon>Pezizomycotina</taxon>
        <taxon>Sordariomycetes</taxon>
        <taxon>Hypocreomycetidae</taxon>
        <taxon>Hypocreales</taxon>
        <taxon>Clavicipitaceae</taxon>
        <taxon>Clavicipitaceae incertae sedis</taxon>
        <taxon>'Torrubiella' clade</taxon>
    </lineage>
</organism>
<name>A0A0A1TQ47_9HYPO</name>
<dbReference type="GO" id="GO:0005096">
    <property type="term" value="F:GTPase activator activity"/>
    <property type="evidence" value="ECO:0007669"/>
    <property type="project" value="TreeGrafter"/>
</dbReference>
<dbReference type="EMBL" id="CDHN01000006">
    <property type="protein sequence ID" value="CEJ93728.1"/>
    <property type="molecule type" value="Genomic_DNA"/>
</dbReference>
<feature type="compositionally biased region" description="Basic and acidic residues" evidence="1">
    <location>
        <begin position="228"/>
        <end position="238"/>
    </location>
</feature>
<dbReference type="SUPFAM" id="SSF47923">
    <property type="entry name" value="Ypt/Rab-GAP domain of gyp1p"/>
    <property type="match status" value="2"/>
</dbReference>
<dbReference type="GO" id="GO:0031267">
    <property type="term" value="F:small GTPase binding"/>
    <property type="evidence" value="ECO:0007669"/>
    <property type="project" value="TreeGrafter"/>
</dbReference>
<sequence length="723" mass="80198">MIRNPSFNTLVQSPGSVPGMTNSRSSKSSSFHSTNSDEGATVTDVAHFEDIGLEDDASLTATNTPKANGISATNSRHITRSPALQPAPAGRTLAANKRAPAPRRSFPNLRNNLYSANPRSTSTAGLTDPRSITLKKNHSTTSMPLVLHNRSISPGLALQPREPQHIPRPRRGSWQSTQKRKSVSELEQECDEDVGDDIPDGLVLDNVPISPRPPHERPPSRAPSAEPSPERAPKERVRSIGNGTPAVAQAQGSLRSPTWKSEGSQVDRRPISPLKTRSNSWNAAHADLSSEARMLTEKLEEHADEEVERQARRPSASARPYTWNSTTTAEYSYDKRERVKSSTPELPPLRRTDGIVDPLPASKEKEAVLSRTRPSWLPPKDPAEEKRHLKEYQRMMAASIKADERREASRLDRSTKRDSAADRLMHLWENDIIPRWNDAIRERRTRDLWWKGVAPRSRAAVWPRAIGNELGLTVDSYSAALSRVKDIQQRIQEDKADSEDVRMAAWFNEIRKDADENTWSELRIFQTGGPLHESLVDVLSAYAMYRADIGYVPGSNTIAALLLLNLPDPETAFITLANVLNRSLPLSFYMSDAGAKSSAYNLVLQTLLHKSPTLHEHLTRGIPELRASLYLNDIFTSIFTSLLAIDEAARLWDIYVFEGDSLLVRAAVAVLLDREMDLLSSSTSEQVWSVMAKASTNTTAPRAVGEAGAEDRFIQSVREAGKA</sequence>
<proteinExistence type="predicted"/>
<dbReference type="Pfam" id="PF22874">
    <property type="entry name" value="SBE2_M"/>
    <property type="match status" value="1"/>
</dbReference>
<dbReference type="InterPro" id="IPR035969">
    <property type="entry name" value="Rab-GAP_TBC_sf"/>
</dbReference>
<protein>
    <recommendedName>
        <fullName evidence="2">Rab-GAP TBC domain-containing protein</fullName>
    </recommendedName>
</protein>
<dbReference type="PROSITE" id="PS50086">
    <property type="entry name" value="TBC_RABGAP"/>
    <property type="match status" value="1"/>
</dbReference>
<feature type="compositionally biased region" description="Acidic residues" evidence="1">
    <location>
        <begin position="186"/>
        <end position="199"/>
    </location>
</feature>
<dbReference type="FunFam" id="1.10.8.270:FF:000034">
    <property type="entry name" value="TBC (Tre-2/Bub2/Cdc16) domain family"/>
    <property type="match status" value="1"/>
</dbReference>
<feature type="compositionally biased region" description="Polar residues" evidence="1">
    <location>
        <begin position="250"/>
        <end position="264"/>
    </location>
</feature>
<evidence type="ECO:0000259" key="2">
    <source>
        <dbReference type="PROSITE" id="PS50086"/>
    </source>
</evidence>
<dbReference type="AlphaFoldDB" id="A0A0A1TQ47"/>
<dbReference type="PANTHER" id="PTHR47219:SF15">
    <property type="entry name" value="TBC1 DOMAIN FAMILY MEMBER 12 ISOFORM X1"/>
    <property type="match status" value="1"/>
</dbReference>
<accession>A0A0A1TQ47</accession>
<dbReference type="InterPro" id="IPR053949">
    <property type="entry name" value="SBE2/SBE22_M"/>
</dbReference>
<dbReference type="PANTHER" id="PTHR47219">
    <property type="entry name" value="RAB GTPASE-ACTIVATING PROTEIN 1-LIKE"/>
    <property type="match status" value="1"/>
</dbReference>
<dbReference type="Pfam" id="PF00566">
    <property type="entry name" value="RabGAP-TBC"/>
    <property type="match status" value="1"/>
</dbReference>